<proteinExistence type="predicted"/>
<dbReference type="SUPFAM" id="SSF53098">
    <property type="entry name" value="Ribonuclease H-like"/>
    <property type="match status" value="1"/>
</dbReference>
<dbReference type="InterPro" id="IPR012337">
    <property type="entry name" value="RNaseH-like_sf"/>
</dbReference>
<comment type="subcellular location">
    <subcellularLocation>
        <location evidence="1">Nucleus</location>
    </subcellularLocation>
</comment>
<dbReference type="EMBL" id="NHYE01000289">
    <property type="protein sequence ID" value="PPR06542.1"/>
    <property type="molecule type" value="Genomic_DNA"/>
</dbReference>
<dbReference type="OrthoDB" id="3252425at2759"/>
<reference evidence="6 7" key="1">
    <citation type="journal article" date="2018" name="Evol. Lett.">
        <title>Horizontal gene cluster transfer increased hallucinogenic mushroom diversity.</title>
        <authorList>
            <person name="Reynolds H.T."/>
            <person name="Vijayakumar V."/>
            <person name="Gluck-Thaler E."/>
            <person name="Korotkin H.B."/>
            <person name="Matheny P.B."/>
            <person name="Slot J.C."/>
        </authorList>
    </citation>
    <scope>NUCLEOTIDE SEQUENCE [LARGE SCALE GENOMIC DNA]</scope>
    <source>
        <strain evidence="6 7">SRW20</strain>
    </source>
</reference>
<name>A0A409YU60_9AGAR</name>
<comment type="caution">
    <text evidence="6">The sequence shown here is derived from an EMBL/GenBank/DDBJ whole genome shotgun (WGS) entry which is preliminary data.</text>
</comment>
<evidence type="ECO:0000256" key="1">
    <source>
        <dbReference type="ARBA" id="ARBA00004123"/>
    </source>
</evidence>
<dbReference type="InParanoid" id="A0A409YU60"/>
<dbReference type="InterPro" id="IPR052035">
    <property type="entry name" value="ZnF_BED_domain_contain"/>
</dbReference>
<keyword evidence="2" id="KW-0479">Metal-binding</keyword>
<dbReference type="GO" id="GO:0005634">
    <property type="term" value="C:nucleus"/>
    <property type="evidence" value="ECO:0007669"/>
    <property type="project" value="UniProtKB-SubCell"/>
</dbReference>
<protein>
    <recommendedName>
        <fullName evidence="8">HAT C-terminal dimerisation domain-containing protein</fullName>
    </recommendedName>
</protein>
<sequence>SHTGENLAAAFAEILEEFGISDKVLSITCDNASNNDVMVERLQDDLDSFERVNHTRCFLHVNNLVAQTFVRQFDAPKAKPSGDQPGTDPADPDYLLHRLAQDLDVEERITREALLQELAGTEKVAEDDDLEGWEDETAALTQAERKVVEESLRPVKLLLAKVRKLAYKTVNSTTLLLPAWKTCLEELKMGIRIIPRDVRTRWNSTYDMLCFVLEYKKAYSRFTADGNNELRDYELTSEEWKVVEQLCQILKVLKDATLYFSRSTANLAHVIPIMDIINDRLTTSANDSALSPAIRTAAGLAKKTLNRYYSRTDDSETYRIAMSKYLDFYFVLLHLANVL</sequence>
<keyword evidence="5" id="KW-0539">Nucleus</keyword>
<dbReference type="Proteomes" id="UP000284706">
    <property type="component" value="Unassembled WGS sequence"/>
</dbReference>
<evidence type="ECO:0000313" key="7">
    <source>
        <dbReference type="Proteomes" id="UP000284706"/>
    </source>
</evidence>
<evidence type="ECO:0000256" key="4">
    <source>
        <dbReference type="ARBA" id="ARBA00022833"/>
    </source>
</evidence>
<keyword evidence="4" id="KW-0862">Zinc</keyword>
<keyword evidence="7" id="KW-1185">Reference proteome</keyword>
<evidence type="ECO:0000313" key="6">
    <source>
        <dbReference type="EMBL" id="PPR06542.1"/>
    </source>
</evidence>
<dbReference type="PANTHER" id="PTHR46481:SF10">
    <property type="entry name" value="ZINC FINGER BED DOMAIN-CONTAINING PROTEIN 39"/>
    <property type="match status" value="1"/>
</dbReference>
<feature type="non-terminal residue" evidence="6">
    <location>
        <position position="1"/>
    </location>
</feature>
<gene>
    <name evidence="6" type="ORF">CVT26_000705</name>
</gene>
<dbReference type="PANTHER" id="PTHR46481">
    <property type="entry name" value="ZINC FINGER BED DOMAIN-CONTAINING PROTEIN 4"/>
    <property type="match status" value="1"/>
</dbReference>
<keyword evidence="3" id="KW-0863">Zinc-finger</keyword>
<dbReference type="GO" id="GO:0008270">
    <property type="term" value="F:zinc ion binding"/>
    <property type="evidence" value="ECO:0007669"/>
    <property type="project" value="UniProtKB-KW"/>
</dbReference>
<dbReference type="AlphaFoldDB" id="A0A409YU60"/>
<accession>A0A409YU60</accession>
<evidence type="ECO:0000256" key="3">
    <source>
        <dbReference type="ARBA" id="ARBA00022771"/>
    </source>
</evidence>
<organism evidence="6 7">
    <name type="scientific">Gymnopilus dilepis</name>
    <dbReference type="NCBI Taxonomy" id="231916"/>
    <lineage>
        <taxon>Eukaryota</taxon>
        <taxon>Fungi</taxon>
        <taxon>Dikarya</taxon>
        <taxon>Basidiomycota</taxon>
        <taxon>Agaricomycotina</taxon>
        <taxon>Agaricomycetes</taxon>
        <taxon>Agaricomycetidae</taxon>
        <taxon>Agaricales</taxon>
        <taxon>Agaricineae</taxon>
        <taxon>Hymenogastraceae</taxon>
        <taxon>Gymnopilus</taxon>
    </lineage>
</organism>
<evidence type="ECO:0000256" key="2">
    <source>
        <dbReference type="ARBA" id="ARBA00022723"/>
    </source>
</evidence>
<dbReference type="STRING" id="231916.A0A409YU60"/>
<evidence type="ECO:0000256" key="5">
    <source>
        <dbReference type="ARBA" id="ARBA00023242"/>
    </source>
</evidence>
<evidence type="ECO:0008006" key="8">
    <source>
        <dbReference type="Google" id="ProtNLM"/>
    </source>
</evidence>